<name>A0A853ABR2_9PSEU</name>
<evidence type="ECO:0000256" key="1">
    <source>
        <dbReference type="SAM" id="Coils"/>
    </source>
</evidence>
<dbReference type="Gene3D" id="1.20.1260.20">
    <property type="entry name" value="PPE superfamily"/>
    <property type="match status" value="1"/>
</dbReference>
<proteinExistence type="predicted"/>
<keyword evidence="1" id="KW-0175">Coiled coil</keyword>
<evidence type="ECO:0000313" key="4">
    <source>
        <dbReference type="Proteomes" id="UP000587002"/>
    </source>
</evidence>
<reference evidence="3 4" key="1">
    <citation type="submission" date="2020-07" db="EMBL/GenBank/DDBJ databases">
        <title>Sequencing the genomes of 1000 actinobacteria strains.</title>
        <authorList>
            <person name="Klenk H.-P."/>
        </authorList>
    </citation>
    <scope>NUCLEOTIDE SEQUENCE [LARGE SCALE GENOMIC DNA]</scope>
    <source>
        <strain evidence="3 4">DSM 44065</strain>
    </source>
</reference>
<gene>
    <name evidence="3" type="ORF">HNR68_000185</name>
</gene>
<accession>A0A853ABR2</accession>
<feature type="compositionally biased region" description="Gly residues" evidence="2">
    <location>
        <begin position="244"/>
        <end position="258"/>
    </location>
</feature>
<protein>
    <recommendedName>
        <fullName evidence="5">PPE domain-containing protein</fullName>
    </recommendedName>
</protein>
<evidence type="ECO:0000313" key="3">
    <source>
        <dbReference type="EMBL" id="NYI81555.1"/>
    </source>
</evidence>
<evidence type="ECO:0000256" key="2">
    <source>
        <dbReference type="SAM" id="MobiDB-lite"/>
    </source>
</evidence>
<organism evidence="3 4">
    <name type="scientific">Saccharopolyspora hordei</name>
    <dbReference type="NCBI Taxonomy" id="1838"/>
    <lineage>
        <taxon>Bacteria</taxon>
        <taxon>Bacillati</taxon>
        <taxon>Actinomycetota</taxon>
        <taxon>Actinomycetes</taxon>
        <taxon>Pseudonocardiales</taxon>
        <taxon>Pseudonocardiaceae</taxon>
        <taxon>Saccharopolyspora</taxon>
    </lineage>
</organism>
<comment type="caution">
    <text evidence="3">The sequence shown here is derived from an EMBL/GenBank/DDBJ whole genome shotgun (WGS) entry which is preliminary data.</text>
</comment>
<dbReference type="SUPFAM" id="SSF140459">
    <property type="entry name" value="PE/PPE dimer-like"/>
    <property type="match status" value="1"/>
</dbReference>
<feature type="compositionally biased region" description="Gly residues" evidence="2">
    <location>
        <begin position="295"/>
        <end position="387"/>
    </location>
</feature>
<evidence type="ECO:0008006" key="5">
    <source>
        <dbReference type="Google" id="ProtNLM"/>
    </source>
</evidence>
<feature type="compositionally biased region" description="Low complexity" evidence="2">
    <location>
        <begin position="259"/>
        <end position="273"/>
    </location>
</feature>
<dbReference type="InterPro" id="IPR038332">
    <property type="entry name" value="PPE_sf"/>
</dbReference>
<dbReference type="RefSeq" id="WP_179716668.1">
    <property type="nucleotide sequence ID" value="NZ_BAABFH010000001.1"/>
</dbReference>
<feature type="region of interest" description="Disordered" evidence="2">
    <location>
        <begin position="186"/>
        <end position="425"/>
    </location>
</feature>
<keyword evidence="4" id="KW-1185">Reference proteome</keyword>
<sequence>MPLPLAIPIGAAVGGFLLSPTDSSSTDEVMKKVGFNHPEKYKQIKEGNGVPALEPAIRGWQDEVASDFERVASLLQEANTTAGVMWEGQAAEQHGTSLAPMTQFIHDAKDVSTAVGKIATDQADEFSRINHSMPEPVEVTATDSLLEKGGAWLTGTETDLQQQEREAQERAEEAKRYYENYDRAASATSASLPSFPVPPEMAYDQGSQESTERATVNTPTNPSSIGSRSLGGDNYGIGSVTPGGNPGGGSELPGGGYTGTPSGSTSQWTSPSPVGGGQGVPNLPGTTPGGPGPNGPGIGLGMMPPGGGSGTGLGAGGRGLGAGGAGGRGVGGLGSGSGSGNGLGAGGRAGAGGLGAGGAGGASGSGAAGAAGRGGAAAAGAGAAGRGRGQEGEDDLEHENKYMIDTDEAWEDLGLPRVAPPVFGE</sequence>
<feature type="compositionally biased region" description="Polar residues" evidence="2">
    <location>
        <begin position="205"/>
        <end position="227"/>
    </location>
</feature>
<dbReference type="Proteomes" id="UP000587002">
    <property type="component" value="Unassembled WGS sequence"/>
</dbReference>
<dbReference type="EMBL" id="JACCFJ010000001">
    <property type="protein sequence ID" value="NYI81555.1"/>
    <property type="molecule type" value="Genomic_DNA"/>
</dbReference>
<dbReference type="AlphaFoldDB" id="A0A853ABR2"/>
<feature type="coiled-coil region" evidence="1">
    <location>
        <begin position="153"/>
        <end position="184"/>
    </location>
</feature>